<dbReference type="Proteomes" id="UP001594351">
    <property type="component" value="Unassembled WGS sequence"/>
</dbReference>
<accession>A0ABV6YXX5</accession>
<sequence>MNSKVVVGVIMSLLWLGLPAISYQQEIETSRIPDYIKKWGSEDSEIIDFVYFLPDAPLDLTTALKLWQPVMKEYKERLRFPRPLRIMFFKQSQELEKIFRQRPVALAFLPVDYYLENRKRLKMKPYATFVISTEPKYSFILLTRKNSPYKSWRDLKGKKLATTMAADNKSLFISRIIFRGQLSVDDFFSDVIYPQDGYSTLQALRINLADAALISEYNIKFLSELDPGYSKNFVELYKSPLIPAPPFVYFEEYISESDLKEFLQVTREISEKPAVKQALLFLKLESMMVVTEKDYQEAERLWQAGKIKKK</sequence>
<comment type="caution">
    <text evidence="1">The sequence shown here is derived from an EMBL/GenBank/DDBJ whole genome shotgun (WGS) entry which is preliminary data.</text>
</comment>
<keyword evidence="2" id="KW-1185">Reference proteome</keyword>
<name>A0ABV6YXX5_UNCC1</name>
<reference evidence="1 2" key="1">
    <citation type="submission" date="2024-09" db="EMBL/GenBank/DDBJ databases">
        <title>Laminarin stimulates single cell rates of sulfate reduction while oxygen inhibits transcriptomic activity in coastal marine sediment.</title>
        <authorList>
            <person name="Lindsay M."/>
            <person name="Orcutt B."/>
            <person name="Emerson D."/>
            <person name="Stepanauskas R."/>
            <person name="D'Angelo T."/>
        </authorList>
    </citation>
    <scope>NUCLEOTIDE SEQUENCE [LARGE SCALE GENOMIC DNA]</scope>
    <source>
        <strain evidence="1">SAG AM-311-K15</strain>
    </source>
</reference>
<dbReference type="SUPFAM" id="SSF53850">
    <property type="entry name" value="Periplasmic binding protein-like II"/>
    <property type="match status" value="1"/>
</dbReference>
<dbReference type="EMBL" id="JBHPBY010000146">
    <property type="protein sequence ID" value="MFC1851050.1"/>
    <property type="molecule type" value="Genomic_DNA"/>
</dbReference>
<evidence type="ECO:0000313" key="1">
    <source>
        <dbReference type="EMBL" id="MFC1851050.1"/>
    </source>
</evidence>
<protein>
    <submittedName>
        <fullName evidence="1">Phosphate/phosphite/phosphonate ABC transporter substrate-binding protein</fullName>
    </submittedName>
</protein>
<dbReference type="Gene3D" id="3.40.190.10">
    <property type="entry name" value="Periplasmic binding protein-like II"/>
    <property type="match status" value="2"/>
</dbReference>
<organism evidence="1 2">
    <name type="scientific">candidate division CSSED10-310 bacterium</name>
    <dbReference type="NCBI Taxonomy" id="2855610"/>
    <lineage>
        <taxon>Bacteria</taxon>
        <taxon>Bacteria division CSSED10-310</taxon>
    </lineage>
</organism>
<evidence type="ECO:0000313" key="2">
    <source>
        <dbReference type="Proteomes" id="UP001594351"/>
    </source>
</evidence>
<dbReference type="Pfam" id="PF12974">
    <property type="entry name" value="Phosphonate-bd"/>
    <property type="match status" value="1"/>
</dbReference>
<proteinExistence type="predicted"/>
<gene>
    <name evidence="1" type="ORF">ACFL27_12725</name>
</gene>